<gene>
    <name evidence="3" type="ORF">H9812_06110</name>
</gene>
<dbReference type="GO" id="GO:0008237">
    <property type="term" value="F:metallopeptidase activity"/>
    <property type="evidence" value="ECO:0007669"/>
    <property type="project" value="UniProtKB-KW"/>
</dbReference>
<feature type="transmembrane region" description="Helical" evidence="1">
    <location>
        <begin position="190"/>
        <end position="207"/>
    </location>
</feature>
<protein>
    <submittedName>
        <fullName evidence="3">CPBP family intramembrane metalloprotease</fullName>
    </submittedName>
</protein>
<feature type="transmembrane region" description="Helical" evidence="1">
    <location>
        <begin position="53"/>
        <end position="71"/>
    </location>
</feature>
<evidence type="ECO:0000313" key="4">
    <source>
        <dbReference type="Proteomes" id="UP000824044"/>
    </source>
</evidence>
<feature type="transmembrane region" description="Helical" evidence="1">
    <location>
        <begin position="244"/>
        <end position="266"/>
    </location>
</feature>
<organism evidence="3 4">
    <name type="scientific">Candidatus Gallimonas intestinigallinarum</name>
    <dbReference type="NCBI Taxonomy" id="2838604"/>
    <lineage>
        <taxon>Bacteria</taxon>
        <taxon>Bacillati</taxon>
        <taxon>Bacillota</taxon>
        <taxon>Clostridia</taxon>
        <taxon>Candidatus Gallimonas</taxon>
    </lineage>
</organism>
<dbReference type="PANTHER" id="PTHR36435">
    <property type="entry name" value="SLR1288 PROTEIN"/>
    <property type="match status" value="1"/>
</dbReference>
<dbReference type="Pfam" id="PF02517">
    <property type="entry name" value="Rce1-like"/>
    <property type="match status" value="1"/>
</dbReference>
<reference evidence="3" key="1">
    <citation type="journal article" date="2021" name="PeerJ">
        <title>Extensive microbial diversity within the chicken gut microbiome revealed by metagenomics and culture.</title>
        <authorList>
            <person name="Gilroy R."/>
            <person name="Ravi A."/>
            <person name="Getino M."/>
            <person name="Pursley I."/>
            <person name="Horton D.L."/>
            <person name="Alikhan N.F."/>
            <person name="Baker D."/>
            <person name="Gharbi K."/>
            <person name="Hall N."/>
            <person name="Watson M."/>
            <person name="Adriaenssens E.M."/>
            <person name="Foster-Nyarko E."/>
            <person name="Jarju S."/>
            <person name="Secka A."/>
            <person name="Antonio M."/>
            <person name="Oren A."/>
            <person name="Chaudhuri R.R."/>
            <person name="La Ragione R."/>
            <person name="Hildebrand F."/>
            <person name="Pallen M.J."/>
        </authorList>
    </citation>
    <scope>NUCLEOTIDE SEQUENCE</scope>
    <source>
        <strain evidence="3">CHK33-5263</strain>
    </source>
</reference>
<evidence type="ECO:0000313" key="3">
    <source>
        <dbReference type="EMBL" id="HIZ25026.1"/>
    </source>
</evidence>
<keyword evidence="1" id="KW-0472">Membrane</keyword>
<dbReference type="GO" id="GO:0004175">
    <property type="term" value="F:endopeptidase activity"/>
    <property type="evidence" value="ECO:0007669"/>
    <property type="project" value="UniProtKB-ARBA"/>
</dbReference>
<dbReference type="AlphaFoldDB" id="A0A9D2DX88"/>
<keyword evidence="3" id="KW-0378">Hydrolase</keyword>
<dbReference type="Proteomes" id="UP000824044">
    <property type="component" value="Unassembled WGS sequence"/>
</dbReference>
<evidence type="ECO:0000256" key="1">
    <source>
        <dbReference type="SAM" id="Phobius"/>
    </source>
</evidence>
<keyword evidence="3" id="KW-0645">Protease</keyword>
<name>A0A9D2DX88_9FIRM</name>
<dbReference type="InterPro" id="IPR052710">
    <property type="entry name" value="CAAX_protease"/>
</dbReference>
<feature type="transmembrane region" description="Helical" evidence="1">
    <location>
        <begin position="166"/>
        <end position="184"/>
    </location>
</feature>
<reference evidence="3" key="2">
    <citation type="submission" date="2021-04" db="EMBL/GenBank/DDBJ databases">
        <authorList>
            <person name="Gilroy R."/>
        </authorList>
    </citation>
    <scope>NUCLEOTIDE SEQUENCE</scope>
    <source>
        <strain evidence="3">CHK33-5263</strain>
    </source>
</reference>
<feature type="domain" description="CAAX prenyl protease 2/Lysostaphin resistance protein A-like" evidence="2">
    <location>
        <begin position="133"/>
        <end position="223"/>
    </location>
</feature>
<keyword evidence="1" id="KW-1133">Transmembrane helix</keyword>
<keyword evidence="1" id="KW-0812">Transmembrane</keyword>
<sequence length="313" mass="33388">MEEREIFNQRALGEAGVSYSVGIVLYVVAALIFQVVAMLCLGEAYGDDPAVQFLSYLLPQVCFAAAALIFFRRSKVPVRTVYRGGRAKYFVLALLLQFGLLFSLSELNTLFLDWLSSLGYESPASALPPLTGWNLLPAILIIALLPALFEETLFRGILVGRMHASGWGTIATVCISGALFALYHGSPAQTIYQFFCGASFALLALRAGSVLPTAVAHLCNNAVILILTSTGYEVEGSWTMPQAWHIGLCVAAAVVLIGVLVYLIFFDKSGDQKGGVKDGKRFFLGAGVGIAVCAVLWISNLVTGFVGTGVTGG</sequence>
<dbReference type="GO" id="GO:0080120">
    <property type="term" value="P:CAAX-box protein maturation"/>
    <property type="evidence" value="ECO:0007669"/>
    <property type="project" value="UniProtKB-ARBA"/>
</dbReference>
<comment type="caution">
    <text evidence="3">The sequence shown here is derived from an EMBL/GenBank/DDBJ whole genome shotgun (WGS) entry which is preliminary data.</text>
</comment>
<dbReference type="PANTHER" id="PTHR36435:SF1">
    <property type="entry name" value="CAAX AMINO TERMINAL PROTEASE FAMILY PROTEIN"/>
    <property type="match status" value="1"/>
</dbReference>
<dbReference type="EMBL" id="DXBS01000115">
    <property type="protein sequence ID" value="HIZ25026.1"/>
    <property type="molecule type" value="Genomic_DNA"/>
</dbReference>
<feature type="transmembrane region" description="Helical" evidence="1">
    <location>
        <begin position="91"/>
        <end position="112"/>
    </location>
</feature>
<feature type="transmembrane region" description="Helical" evidence="1">
    <location>
        <begin position="214"/>
        <end position="232"/>
    </location>
</feature>
<dbReference type="InterPro" id="IPR003675">
    <property type="entry name" value="Rce1/LyrA-like_dom"/>
</dbReference>
<evidence type="ECO:0000259" key="2">
    <source>
        <dbReference type="Pfam" id="PF02517"/>
    </source>
</evidence>
<proteinExistence type="predicted"/>
<feature type="transmembrane region" description="Helical" evidence="1">
    <location>
        <begin position="282"/>
        <end position="306"/>
    </location>
</feature>
<accession>A0A9D2DX88</accession>
<feature type="transmembrane region" description="Helical" evidence="1">
    <location>
        <begin position="12"/>
        <end position="33"/>
    </location>
</feature>
<keyword evidence="3" id="KW-0482">Metalloprotease</keyword>
<feature type="transmembrane region" description="Helical" evidence="1">
    <location>
        <begin position="132"/>
        <end position="154"/>
    </location>
</feature>